<protein>
    <recommendedName>
        <fullName evidence="1">Methyltransferase FkbM domain-containing protein</fullName>
    </recommendedName>
</protein>
<sequence length="344" mass="40247">MKIKNLINVISKMNVYQTIPPYNLSWMKSRTFFNQILKEEAINLIDIGARNTSCEELEPLKNCLNYIGFESDEVEARRLNEKRNTNFKSFLVIPKFVGTKAEKIDFNIFKKKGESSKLEPNPYFQEYFGDFFEISDTVSIDSVNLDDVLKSNMITPDIIKLDTQGTEFEILNSSPRSLESSLLIESEIEFVQMYKSQKLFYDVCSLLYESGFELLYLNRVFSSSKRFKGESRGQIIFGDALFGKRRDLVKQLSVERKLKYCVMLINYGHIDFAYDIFNENEDLKFYSDSLMEFFKTSFSTEKKNFLQKIKFGLKCQIEKLLYLTLVARKTNGLRSDSDRSWPVR</sequence>
<dbReference type="NCBIfam" id="TIGR01444">
    <property type="entry name" value="fkbM_fam"/>
    <property type="match status" value="1"/>
</dbReference>
<dbReference type="InterPro" id="IPR029063">
    <property type="entry name" value="SAM-dependent_MTases_sf"/>
</dbReference>
<dbReference type="InterPro" id="IPR053188">
    <property type="entry name" value="FkbM_Methyltransferase"/>
</dbReference>
<dbReference type="SUPFAM" id="SSF53335">
    <property type="entry name" value="S-adenosyl-L-methionine-dependent methyltransferases"/>
    <property type="match status" value="1"/>
</dbReference>
<gene>
    <name evidence="2" type="ORF">METZ01_LOCUS264785</name>
</gene>
<dbReference type="Pfam" id="PF05050">
    <property type="entry name" value="Methyltransf_21"/>
    <property type="match status" value="1"/>
</dbReference>
<proteinExistence type="predicted"/>
<dbReference type="GO" id="GO:0008171">
    <property type="term" value="F:O-methyltransferase activity"/>
    <property type="evidence" value="ECO:0007669"/>
    <property type="project" value="TreeGrafter"/>
</dbReference>
<evidence type="ECO:0000313" key="2">
    <source>
        <dbReference type="EMBL" id="SVC11931.1"/>
    </source>
</evidence>
<feature type="domain" description="Methyltransferase FkbM" evidence="1">
    <location>
        <begin position="46"/>
        <end position="214"/>
    </location>
</feature>
<organism evidence="2">
    <name type="scientific">marine metagenome</name>
    <dbReference type="NCBI Taxonomy" id="408172"/>
    <lineage>
        <taxon>unclassified sequences</taxon>
        <taxon>metagenomes</taxon>
        <taxon>ecological metagenomes</taxon>
    </lineage>
</organism>
<dbReference type="PANTHER" id="PTHR36973">
    <property type="entry name" value="SLL1456 PROTEIN-RELATED"/>
    <property type="match status" value="1"/>
</dbReference>
<dbReference type="EMBL" id="UINC01074585">
    <property type="protein sequence ID" value="SVC11931.1"/>
    <property type="molecule type" value="Genomic_DNA"/>
</dbReference>
<dbReference type="InterPro" id="IPR006342">
    <property type="entry name" value="FkbM_mtfrase"/>
</dbReference>
<dbReference type="PANTHER" id="PTHR36973:SF4">
    <property type="entry name" value="NODULATION PROTEIN"/>
    <property type="match status" value="1"/>
</dbReference>
<dbReference type="Gene3D" id="3.40.50.150">
    <property type="entry name" value="Vaccinia Virus protein VP39"/>
    <property type="match status" value="1"/>
</dbReference>
<evidence type="ECO:0000259" key="1">
    <source>
        <dbReference type="Pfam" id="PF05050"/>
    </source>
</evidence>
<dbReference type="AlphaFoldDB" id="A0A382JMR7"/>
<name>A0A382JMR7_9ZZZZ</name>
<reference evidence="2" key="1">
    <citation type="submission" date="2018-05" db="EMBL/GenBank/DDBJ databases">
        <authorList>
            <person name="Lanie J.A."/>
            <person name="Ng W.-L."/>
            <person name="Kazmierczak K.M."/>
            <person name="Andrzejewski T.M."/>
            <person name="Davidsen T.M."/>
            <person name="Wayne K.J."/>
            <person name="Tettelin H."/>
            <person name="Glass J.I."/>
            <person name="Rusch D."/>
            <person name="Podicherti R."/>
            <person name="Tsui H.-C.T."/>
            <person name="Winkler M.E."/>
        </authorList>
    </citation>
    <scope>NUCLEOTIDE SEQUENCE</scope>
</reference>
<accession>A0A382JMR7</accession>